<dbReference type="InterPro" id="IPR001647">
    <property type="entry name" value="HTH_TetR"/>
</dbReference>
<sequence length="227" mass="24834">MLDSSPRPAQAGLRERKKQQTRRRIIEVALRLCDANGFEATTVEQIAEAADVSPRTVNRYFELKEDIVLAPIEDWGKAIGAELRKQPVTGNELQALLDTYLAVTAQSIAEGEVPFEWFQRMQRISRASTTVRARSMEIADTKTVEIHTALAERIGADSESMTVRLIAATFNAILRTGMECDAEVPEGEPAVSAEASVRAVRGAYDEFVRRCAIPVAAADGGGTGSRR</sequence>
<keyword evidence="7" id="KW-1185">Reference proteome</keyword>
<evidence type="ECO:0000259" key="5">
    <source>
        <dbReference type="PROSITE" id="PS50977"/>
    </source>
</evidence>
<dbReference type="GeneID" id="80350652"/>
<evidence type="ECO:0000256" key="3">
    <source>
        <dbReference type="ARBA" id="ARBA00023163"/>
    </source>
</evidence>
<keyword evidence="3" id="KW-0804">Transcription</keyword>
<dbReference type="PANTHER" id="PTHR30055">
    <property type="entry name" value="HTH-TYPE TRANSCRIPTIONAL REGULATOR RUTR"/>
    <property type="match status" value="1"/>
</dbReference>
<dbReference type="GO" id="GO:0000976">
    <property type="term" value="F:transcription cis-regulatory region binding"/>
    <property type="evidence" value="ECO:0007669"/>
    <property type="project" value="TreeGrafter"/>
</dbReference>
<dbReference type="AlphaFoldDB" id="A0A7G1KTE3"/>
<evidence type="ECO:0000256" key="4">
    <source>
        <dbReference type="PROSITE-ProRule" id="PRU00335"/>
    </source>
</evidence>
<dbReference type="Gene3D" id="1.10.357.10">
    <property type="entry name" value="Tetracycline Repressor, domain 2"/>
    <property type="match status" value="1"/>
</dbReference>
<keyword evidence="1" id="KW-0805">Transcription regulation</keyword>
<evidence type="ECO:0000256" key="1">
    <source>
        <dbReference type="ARBA" id="ARBA00023015"/>
    </source>
</evidence>
<dbReference type="Gene3D" id="1.10.10.60">
    <property type="entry name" value="Homeodomain-like"/>
    <property type="match status" value="1"/>
</dbReference>
<dbReference type="EMBL" id="AP023396">
    <property type="protein sequence ID" value="BCK58477.1"/>
    <property type="molecule type" value="Genomic_DNA"/>
</dbReference>
<dbReference type="Proteomes" id="UP000516173">
    <property type="component" value="Chromosome"/>
</dbReference>
<dbReference type="PROSITE" id="PS50977">
    <property type="entry name" value="HTH_TETR_2"/>
    <property type="match status" value="1"/>
</dbReference>
<keyword evidence="2 4" id="KW-0238">DNA-binding</keyword>
<dbReference type="InterPro" id="IPR009057">
    <property type="entry name" value="Homeodomain-like_sf"/>
</dbReference>
<evidence type="ECO:0000256" key="2">
    <source>
        <dbReference type="ARBA" id="ARBA00023125"/>
    </source>
</evidence>
<accession>A0A7G1KTE3</accession>
<dbReference type="RefSeq" id="WP_187685222.1">
    <property type="nucleotide sequence ID" value="NZ_AP023396.1"/>
</dbReference>
<gene>
    <name evidence="6" type="ORF">NWFMUON74_62490</name>
</gene>
<dbReference type="KEGG" id="nwl:NWFMUON74_62490"/>
<dbReference type="GO" id="GO:0003700">
    <property type="term" value="F:DNA-binding transcription factor activity"/>
    <property type="evidence" value="ECO:0007669"/>
    <property type="project" value="TreeGrafter"/>
</dbReference>
<dbReference type="InterPro" id="IPR050109">
    <property type="entry name" value="HTH-type_TetR-like_transc_reg"/>
</dbReference>
<protein>
    <submittedName>
        <fullName evidence="6">TetR family transcriptional regulator</fullName>
    </submittedName>
</protein>
<reference evidence="6 7" key="1">
    <citation type="submission" date="2020-08" db="EMBL/GenBank/DDBJ databases">
        <title>Genome Sequencing of Nocardia wallacei strain FMUON74 and assembly.</title>
        <authorList>
            <person name="Toyokawa M."/>
            <person name="Uesaka K."/>
        </authorList>
    </citation>
    <scope>NUCLEOTIDE SEQUENCE [LARGE SCALE GENOMIC DNA]</scope>
    <source>
        <strain evidence="6 7">FMUON74</strain>
    </source>
</reference>
<evidence type="ECO:0000313" key="7">
    <source>
        <dbReference type="Proteomes" id="UP000516173"/>
    </source>
</evidence>
<dbReference type="SUPFAM" id="SSF46689">
    <property type="entry name" value="Homeodomain-like"/>
    <property type="match status" value="1"/>
</dbReference>
<dbReference type="Pfam" id="PF00440">
    <property type="entry name" value="TetR_N"/>
    <property type="match status" value="1"/>
</dbReference>
<name>A0A7G1KTE3_9NOCA</name>
<proteinExistence type="predicted"/>
<feature type="domain" description="HTH tetR-type" evidence="5">
    <location>
        <begin position="19"/>
        <end position="79"/>
    </location>
</feature>
<feature type="DNA-binding region" description="H-T-H motif" evidence="4">
    <location>
        <begin position="42"/>
        <end position="61"/>
    </location>
</feature>
<evidence type="ECO:0000313" key="6">
    <source>
        <dbReference type="EMBL" id="BCK58477.1"/>
    </source>
</evidence>
<dbReference type="PANTHER" id="PTHR30055:SF238">
    <property type="entry name" value="MYCOFACTOCIN BIOSYNTHESIS TRANSCRIPTIONAL REGULATOR MFTR-RELATED"/>
    <property type="match status" value="1"/>
</dbReference>
<organism evidence="6 7">
    <name type="scientific">Nocardia wallacei</name>
    <dbReference type="NCBI Taxonomy" id="480035"/>
    <lineage>
        <taxon>Bacteria</taxon>
        <taxon>Bacillati</taxon>
        <taxon>Actinomycetota</taxon>
        <taxon>Actinomycetes</taxon>
        <taxon>Mycobacteriales</taxon>
        <taxon>Nocardiaceae</taxon>
        <taxon>Nocardia</taxon>
    </lineage>
</organism>